<dbReference type="InterPro" id="IPR018727">
    <property type="entry name" value="DUF2267"/>
</dbReference>
<dbReference type="RefSeq" id="WP_189027074.1">
    <property type="nucleotide sequence ID" value="NZ_BMNE01000002.1"/>
</dbReference>
<keyword evidence="2" id="KW-1185">Reference proteome</keyword>
<dbReference type="Proteomes" id="UP000658127">
    <property type="component" value="Unassembled WGS sequence"/>
</dbReference>
<comment type="caution">
    <text evidence="1">The sequence shown here is derived from an EMBL/GenBank/DDBJ whole genome shotgun (WGS) entry which is preliminary data.</text>
</comment>
<sequence length="177" mass="18894">MPHDLFAAAVHGAHEWLRAVAVGLETDGLAIAHRALRAWSHVVRDRIGMANSAHLAARLPELPRGVYYEGWVPSHVPVHRGLGEFVEQFARAAGIRKDEVGRVAGAITAMPSDRFSPGQLNRVFAVLPAHLSGILCGGGMDASLPIDTGDANRMGSAAQEAHRMLLAEGLVPGVRQH</sequence>
<proteinExistence type="predicted"/>
<evidence type="ECO:0008006" key="3">
    <source>
        <dbReference type="Google" id="ProtNLM"/>
    </source>
</evidence>
<dbReference type="Gene3D" id="1.10.490.110">
    <property type="entry name" value="Uncharacterized conserved protein DUF2267"/>
    <property type="match status" value="1"/>
</dbReference>
<evidence type="ECO:0000313" key="1">
    <source>
        <dbReference type="EMBL" id="GGN77670.1"/>
    </source>
</evidence>
<dbReference type="Pfam" id="PF10025">
    <property type="entry name" value="DUF2267"/>
    <property type="match status" value="1"/>
</dbReference>
<reference evidence="2" key="1">
    <citation type="journal article" date="2019" name="Int. J. Syst. Evol. Microbiol.">
        <title>The Global Catalogue of Microorganisms (GCM) 10K type strain sequencing project: providing services to taxonomists for standard genome sequencing and annotation.</title>
        <authorList>
            <consortium name="The Broad Institute Genomics Platform"/>
            <consortium name="The Broad Institute Genome Sequencing Center for Infectious Disease"/>
            <person name="Wu L."/>
            <person name="Ma J."/>
        </authorList>
    </citation>
    <scope>NUCLEOTIDE SEQUENCE [LARGE SCALE GENOMIC DNA]</scope>
    <source>
        <strain evidence="2">CGMCC 4.7329</strain>
    </source>
</reference>
<organism evidence="1 2">
    <name type="scientific">Nocardia rhizosphaerihabitans</name>
    <dbReference type="NCBI Taxonomy" id="1691570"/>
    <lineage>
        <taxon>Bacteria</taxon>
        <taxon>Bacillati</taxon>
        <taxon>Actinomycetota</taxon>
        <taxon>Actinomycetes</taxon>
        <taxon>Mycobacteriales</taxon>
        <taxon>Nocardiaceae</taxon>
        <taxon>Nocardia</taxon>
    </lineage>
</organism>
<gene>
    <name evidence="1" type="ORF">GCM10011610_24350</name>
</gene>
<name>A0ABQ2KCL7_9NOCA</name>
<dbReference type="EMBL" id="BMNE01000002">
    <property type="protein sequence ID" value="GGN77670.1"/>
    <property type="molecule type" value="Genomic_DNA"/>
</dbReference>
<dbReference type="InterPro" id="IPR038282">
    <property type="entry name" value="DUF2267_sf"/>
</dbReference>
<accession>A0ABQ2KCL7</accession>
<protein>
    <recommendedName>
        <fullName evidence="3">DUF2267 domain-containing protein</fullName>
    </recommendedName>
</protein>
<evidence type="ECO:0000313" key="2">
    <source>
        <dbReference type="Proteomes" id="UP000658127"/>
    </source>
</evidence>